<dbReference type="InterPro" id="IPR017932">
    <property type="entry name" value="GATase_2_dom"/>
</dbReference>
<dbReference type="PROSITE" id="PS51278">
    <property type="entry name" value="GATASE_TYPE_2"/>
    <property type="match status" value="1"/>
</dbReference>
<dbReference type="Gene3D" id="3.60.20.10">
    <property type="entry name" value="Glutamine Phosphoribosylpyrophosphate, subunit 1, domain 1"/>
    <property type="match status" value="1"/>
</dbReference>
<dbReference type="EMBL" id="FQYW01000003">
    <property type="protein sequence ID" value="SHI30661.1"/>
    <property type="molecule type" value="Genomic_DNA"/>
</dbReference>
<name>A0A1M6A2D1_9FIRM</name>
<organism evidence="2 3">
    <name type="scientific">Anaerovibrio lipolyticus DSM 3074</name>
    <dbReference type="NCBI Taxonomy" id="1120997"/>
    <lineage>
        <taxon>Bacteria</taxon>
        <taxon>Bacillati</taxon>
        <taxon>Bacillota</taxon>
        <taxon>Negativicutes</taxon>
        <taxon>Selenomonadales</taxon>
        <taxon>Selenomonadaceae</taxon>
        <taxon>Anaerovibrio</taxon>
    </lineage>
</organism>
<dbReference type="InterPro" id="IPR029055">
    <property type="entry name" value="Ntn_hydrolases_N"/>
</dbReference>
<evidence type="ECO:0000313" key="2">
    <source>
        <dbReference type="EMBL" id="SHI30661.1"/>
    </source>
</evidence>
<protein>
    <recommendedName>
        <fullName evidence="1">Glutamine amidotransferase type-2 domain-containing protein</fullName>
    </recommendedName>
</protein>
<reference evidence="2 3" key="1">
    <citation type="submission" date="2016-11" db="EMBL/GenBank/DDBJ databases">
        <authorList>
            <person name="Jaros S."/>
            <person name="Januszkiewicz K."/>
            <person name="Wedrychowicz H."/>
        </authorList>
    </citation>
    <scope>NUCLEOTIDE SEQUENCE [LARGE SCALE GENOMIC DNA]</scope>
    <source>
        <strain evidence="2 3">DSM 3074</strain>
    </source>
</reference>
<dbReference type="OrthoDB" id="9770094at2"/>
<dbReference type="AlphaFoldDB" id="A0A1M6A2D1"/>
<dbReference type="Proteomes" id="UP000191240">
    <property type="component" value="Unassembled WGS sequence"/>
</dbReference>
<dbReference type="SUPFAM" id="SSF56235">
    <property type="entry name" value="N-terminal nucleophile aminohydrolases (Ntn hydrolases)"/>
    <property type="match status" value="1"/>
</dbReference>
<dbReference type="RefSeq" id="WP_027396710.1">
    <property type="nucleotide sequence ID" value="NZ_FQYW01000003.1"/>
</dbReference>
<sequence>MCRIGSIKSKVPVHPSKALHLMLPQQEGHDNSGFAMVMQDLYGTFANYKDKPLLSMACTQKGNQMVEEYMDAHNFVQLAEWIPIPDKRPGLDIQAMPYYVFRNYDFPEHYNELSEEEKQNLLLDTRLALRKMLEEAGEGFVYSFWPDVLTLKEIGDPRDIATYFHLWDDHGGLMAKNIVVQCRQNTNYDIVRYAAHPFFLQGYTLCANGENTFYTKNKEFQKSLHRGYIGFESDSQCFLYTLHYVLHELKWPINYFKHVITPLPFEEIEEREDKEVLKAIRQSLAHLEINGPNTIIATLPDNRMITCCDSKKLRPVVLGQDENMIAISSEVCGLNEIMPDRDREKDIYPNEREVIVIDNELEVQRWKQ</sequence>
<feature type="domain" description="Glutamine amidotransferase type-2" evidence="1">
    <location>
        <begin position="2"/>
        <end position="358"/>
    </location>
</feature>
<accession>A0A1M6A2D1</accession>
<evidence type="ECO:0000259" key="1">
    <source>
        <dbReference type="PROSITE" id="PS51278"/>
    </source>
</evidence>
<gene>
    <name evidence="2" type="ORF">SAMN02745671_00188</name>
</gene>
<evidence type="ECO:0000313" key="3">
    <source>
        <dbReference type="Proteomes" id="UP000191240"/>
    </source>
</evidence>
<proteinExistence type="predicted"/>